<keyword evidence="3" id="KW-0813">Transport</keyword>
<dbReference type="GO" id="GO:0005524">
    <property type="term" value="F:ATP binding"/>
    <property type="evidence" value="ECO:0007669"/>
    <property type="project" value="UniProtKB-KW"/>
</dbReference>
<evidence type="ECO:0000259" key="9">
    <source>
        <dbReference type="PROSITE" id="PS50893"/>
    </source>
</evidence>
<evidence type="ECO:0000313" key="11">
    <source>
        <dbReference type="Proteomes" id="UP000030661"/>
    </source>
</evidence>
<dbReference type="CDD" id="cd03225">
    <property type="entry name" value="ABC_cobalt_CbiO_domain1"/>
    <property type="match status" value="1"/>
</dbReference>
<dbReference type="InterPro" id="IPR027417">
    <property type="entry name" value="P-loop_NTPase"/>
</dbReference>
<dbReference type="Gene3D" id="3.40.50.300">
    <property type="entry name" value="P-loop containing nucleotide triphosphate hydrolases"/>
    <property type="match status" value="1"/>
</dbReference>
<dbReference type="HOGENOM" id="CLU_000604_1_22_0"/>
<keyword evidence="5" id="KW-0547">Nucleotide-binding</keyword>
<dbReference type="InterPro" id="IPR017871">
    <property type="entry name" value="ABC_transporter-like_CS"/>
</dbReference>
<dbReference type="GO" id="GO:0016887">
    <property type="term" value="F:ATP hydrolysis activity"/>
    <property type="evidence" value="ECO:0007669"/>
    <property type="project" value="InterPro"/>
</dbReference>
<dbReference type="STRING" id="1499967.U27_00474"/>
<gene>
    <name evidence="10" type="ORF">U27_00474</name>
</gene>
<dbReference type="eggNOG" id="COG1122">
    <property type="taxonomic scope" value="Bacteria"/>
</dbReference>
<comment type="subcellular location">
    <subcellularLocation>
        <location evidence="1">Cell membrane</location>
    </subcellularLocation>
</comment>
<proteinExistence type="inferred from homology"/>
<organism evidence="10">
    <name type="scientific">Vecturithrix granuli</name>
    <dbReference type="NCBI Taxonomy" id="1499967"/>
    <lineage>
        <taxon>Bacteria</taxon>
        <taxon>Candidatus Moduliflexota</taxon>
        <taxon>Candidatus Vecturitrichia</taxon>
        <taxon>Candidatus Vecturitrichales</taxon>
        <taxon>Candidatus Vecturitrichaceae</taxon>
        <taxon>Candidatus Vecturithrix</taxon>
    </lineage>
</organism>
<comment type="similarity">
    <text evidence="2">Belongs to the ABC transporter superfamily.</text>
</comment>
<dbReference type="PROSITE" id="PS00211">
    <property type="entry name" value="ABC_TRANSPORTER_1"/>
    <property type="match status" value="1"/>
</dbReference>
<dbReference type="AlphaFoldDB" id="A0A081C7M2"/>
<dbReference type="EMBL" id="DF820473">
    <property type="protein sequence ID" value="GAK60577.1"/>
    <property type="molecule type" value="Genomic_DNA"/>
</dbReference>
<dbReference type="FunFam" id="3.40.50.300:FF:000224">
    <property type="entry name" value="Energy-coupling factor transporter ATP-binding protein EcfA"/>
    <property type="match status" value="1"/>
</dbReference>
<dbReference type="PANTHER" id="PTHR43553:SF24">
    <property type="entry name" value="ENERGY-COUPLING FACTOR TRANSPORTER ATP-BINDING PROTEIN ECFA1"/>
    <property type="match status" value="1"/>
</dbReference>
<accession>A0A081C7M2</accession>
<evidence type="ECO:0000313" key="10">
    <source>
        <dbReference type="EMBL" id="GAK60577.1"/>
    </source>
</evidence>
<dbReference type="PROSITE" id="PS50893">
    <property type="entry name" value="ABC_TRANSPORTER_2"/>
    <property type="match status" value="1"/>
</dbReference>
<evidence type="ECO:0000256" key="6">
    <source>
        <dbReference type="ARBA" id="ARBA00022840"/>
    </source>
</evidence>
<name>A0A081C7M2_VECG1</name>
<keyword evidence="7" id="KW-1278">Translocase</keyword>
<evidence type="ECO:0000256" key="7">
    <source>
        <dbReference type="ARBA" id="ARBA00022967"/>
    </source>
</evidence>
<feature type="domain" description="ABC transporter" evidence="9">
    <location>
        <begin position="5"/>
        <end position="249"/>
    </location>
</feature>
<evidence type="ECO:0000256" key="3">
    <source>
        <dbReference type="ARBA" id="ARBA00022448"/>
    </source>
</evidence>
<dbReference type="InterPro" id="IPR015856">
    <property type="entry name" value="ABC_transpr_CbiO/EcfA_su"/>
</dbReference>
<evidence type="ECO:0000256" key="2">
    <source>
        <dbReference type="ARBA" id="ARBA00005417"/>
    </source>
</evidence>
<keyword evidence="4" id="KW-1003">Cell membrane</keyword>
<dbReference type="Proteomes" id="UP000030661">
    <property type="component" value="Unassembled WGS sequence"/>
</dbReference>
<dbReference type="InterPro" id="IPR003439">
    <property type="entry name" value="ABC_transporter-like_ATP-bd"/>
</dbReference>
<evidence type="ECO:0000256" key="5">
    <source>
        <dbReference type="ARBA" id="ARBA00022741"/>
    </source>
</evidence>
<keyword evidence="11" id="KW-1185">Reference proteome</keyword>
<evidence type="ECO:0000256" key="1">
    <source>
        <dbReference type="ARBA" id="ARBA00004236"/>
    </source>
</evidence>
<dbReference type="Pfam" id="PF00005">
    <property type="entry name" value="ABC_tran"/>
    <property type="match status" value="1"/>
</dbReference>
<keyword evidence="6" id="KW-0067">ATP-binding</keyword>
<dbReference type="GO" id="GO:0042626">
    <property type="term" value="F:ATPase-coupled transmembrane transporter activity"/>
    <property type="evidence" value="ECO:0007669"/>
    <property type="project" value="TreeGrafter"/>
</dbReference>
<evidence type="ECO:0000256" key="4">
    <source>
        <dbReference type="ARBA" id="ARBA00022475"/>
    </source>
</evidence>
<reference evidence="10" key="1">
    <citation type="journal article" date="2015" name="PeerJ">
        <title>First genomic representation of candidate bacterial phylum KSB3 points to enhanced environmental sensing as a trigger of wastewater bulking.</title>
        <authorList>
            <person name="Sekiguchi Y."/>
            <person name="Ohashi A."/>
            <person name="Parks D.H."/>
            <person name="Yamauchi T."/>
            <person name="Tyson G.W."/>
            <person name="Hugenholtz P."/>
        </authorList>
    </citation>
    <scope>NUCLEOTIDE SEQUENCE [LARGE SCALE GENOMIC DNA]</scope>
</reference>
<dbReference type="GO" id="GO:0043190">
    <property type="term" value="C:ATP-binding cassette (ABC) transporter complex"/>
    <property type="evidence" value="ECO:0007669"/>
    <property type="project" value="TreeGrafter"/>
</dbReference>
<dbReference type="SUPFAM" id="SSF52540">
    <property type="entry name" value="P-loop containing nucleoside triphosphate hydrolases"/>
    <property type="match status" value="1"/>
</dbReference>
<dbReference type="PANTHER" id="PTHR43553">
    <property type="entry name" value="HEAVY METAL TRANSPORTER"/>
    <property type="match status" value="1"/>
</dbReference>
<evidence type="ECO:0000256" key="8">
    <source>
        <dbReference type="ARBA" id="ARBA00023136"/>
    </source>
</evidence>
<keyword evidence="8" id="KW-0472">Membrane</keyword>
<dbReference type="InterPro" id="IPR050095">
    <property type="entry name" value="ECF_ABC_transporter_ATP-bd"/>
</dbReference>
<sequence length="286" mass="31281">MRPFMQFEHVSYQYPSQNENALTDVTFSVHPGEFLSIFGADDSGKSTLAKLTNGLLLPAAGIVTIADLQLDAHLKTLPSLQQQQILYRLHQRVGVVFADPENQLVGATVEEDVAFGLGNLRLPSAEIRRRVETYLKQVGLAHYAKRSPHKLSGGEQQKLCIAGILAMEPECLVCDEPLTFLDSASRQEVLALLRDVHASGKTIVYLSGSPEELLIAQRILLLSQGKISGEYCPAALWGQPVLFEEIGLTPPDIITLRAALLAYGYNIQPDSLTPEAIVEDICSCNT</sequence>
<protein>
    <submittedName>
        <fullName evidence="10">Cobalt import ABC superfamily ATP binding cassette transporter, ABC protein</fullName>
    </submittedName>
</protein>